<dbReference type="Pfam" id="PF00743">
    <property type="entry name" value="FMO-like"/>
    <property type="match status" value="3"/>
</dbReference>
<dbReference type="GeneID" id="27419071"/>
<evidence type="ECO:0000256" key="4">
    <source>
        <dbReference type="ARBA" id="ARBA00023002"/>
    </source>
</evidence>
<gene>
    <name evidence="6" type="ORF">PSEUBRA_SCAF21g03389</name>
</gene>
<dbReference type="AlphaFoldDB" id="V5EVA0"/>
<evidence type="ECO:0000256" key="5">
    <source>
        <dbReference type="SAM" id="Phobius"/>
    </source>
</evidence>
<evidence type="ECO:0000256" key="2">
    <source>
        <dbReference type="ARBA" id="ARBA00022630"/>
    </source>
</evidence>
<keyword evidence="2" id="KW-0285">Flavoprotein</keyword>
<feature type="transmembrane region" description="Helical" evidence="5">
    <location>
        <begin position="580"/>
        <end position="600"/>
    </location>
</feature>
<keyword evidence="4" id="KW-0560">Oxidoreductase</keyword>
<dbReference type="GO" id="GO:0050661">
    <property type="term" value="F:NADP binding"/>
    <property type="evidence" value="ECO:0007669"/>
    <property type="project" value="InterPro"/>
</dbReference>
<keyword evidence="3" id="KW-0274">FAD</keyword>
<dbReference type="RefSeq" id="XP_016292137.1">
    <property type="nucleotide sequence ID" value="XM_016436433.1"/>
</dbReference>
<dbReference type="SUPFAM" id="SSF51905">
    <property type="entry name" value="FAD/NAD(P)-binding domain"/>
    <property type="match status" value="2"/>
</dbReference>
<protein>
    <recommendedName>
        <fullName evidence="8">Flavin-containing monooxygenase</fullName>
    </recommendedName>
</protein>
<accession>V5EVA0</accession>
<dbReference type="Gene3D" id="3.50.50.60">
    <property type="entry name" value="FAD/NAD(P)-binding domain"/>
    <property type="match status" value="2"/>
</dbReference>
<dbReference type="InterPro" id="IPR050346">
    <property type="entry name" value="FMO-like"/>
</dbReference>
<dbReference type="EMBL" id="KI545864">
    <property type="protein sequence ID" value="EST07148.1"/>
    <property type="molecule type" value="Genomic_DNA"/>
</dbReference>
<dbReference type="PANTHER" id="PTHR23023">
    <property type="entry name" value="DIMETHYLANILINE MONOOXYGENASE"/>
    <property type="match status" value="1"/>
</dbReference>
<dbReference type="STRING" id="1365824.V5EVA0"/>
<dbReference type="GO" id="GO:0050660">
    <property type="term" value="F:flavin adenine dinucleotide binding"/>
    <property type="evidence" value="ECO:0007669"/>
    <property type="project" value="InterPro"/>
</dbReference>
<reference evidence="7" key="1">
    <citation type="journal article" date="2013" name="Genome Announc.">
        <title>Draft genome sequence of Pseudozyma brasiliensis sp. nov. strain GHG001, a high producer of endo-1,4-xylanase isolated from an insect pest of sugarcane.</title>
        <authorList>
            <person name="Oliveira J.V.D.C."/>
            <person name="dos Santos R.A.C."/>
            <person name="Borges T.A."/>
            <person name="Riano-Pachon D.M."/>
            <person name="Goldman G.H."/>
        </authorList>
    </citation>
    <scope>NUCLEOTIDE SEQUENCE [LARGE SCALE GENOMIC DNA]</scope>
    <source>
        <strain evidence="7">GHG001</strain>
    </source>
</reference>
<dbReference type="InterPro" id="IPR020946">
    <property type="entry name" value="Flavin_mOase-like"/>
</dbReference>
<evidence type="ECO:0000256" key="3">
    <source>
        <dbReference type="ARBA" id="ARBA00022827"/>
    </source>
</evidence>
<dbReference type="Proteomes" id="UP000019377">
    <property type="component" value="Unassembled WGS sequence"/>
</dbReference>
<proteinExistence type="inferred from homology"/>
<keyword evidence="5" id="KW-0472">Membrane</keyword>
<dbReference type="InterPro" id="IPR036188">
    <property type="entry name" value="FAD/NAD-bd_sf"/>
</dbReference>
<keyword evidence="7" id="KW-1185">Reference proteome</keyword>
<dbReference type="OrthoDB" id="74360at2759"/>
<evidence type="ECO:0008006" key="8">
    <source>
        <dbReference type="Google" id="ProtNLM"/>
    </source>
</evidence>
<evidence type="ECO:0000313" key="7">
    <source>
        <dbReference type="Proteomes" id="UP000019377"/>
    </source>
</evidence>
<evidence type="ECO:0000256" key="1">
    <source>
        <dbReference type="ARBA" id="ARBA00009183"/>
    </source>
</evidence>
<dbReference type="HOGENOM" id="CLU_294264_0_0_1"/>
<evidence type="ECO:0000313" key="6">
    <source>
        <dbReference type="EMBL" id="EST07148.1"/>
    </source>
</evidence>
<sequence>MKVAIIGAGPSALVTAKTMLEAADSDPNFKPEITIFEAESDIGGTFRYRSYSNATLVSSKQLTSFSDFRLPLEHKDHLTLDEYVQYLEDYTTHFDLRQRCNFRMRTKVIKSVKVEGGHLLRYRSLDADHKDAADRSELFSHLCVCSGLHVTPAIPSIPGLPPIIEGDQVVTEPMGSKETVASRILEPIHHASNASEIVTLHSSQFKDRSLYRGKRVMIMGTGETGMDMAYEAVKAGAKEVVLCTRSGFLLFPAVLADFVVFGNVFDGNLPIDGLITNLFETAYVHPWVAAAHLRWFVSDFVIKRLLWALTGTQAGCSQWVGELEPHRLGRAYTFLNKSSRAMPYINRGWKNRSPFLERITRYLDPPTVKPEEVSVDLAPNPARVHEDGIVEFVRNGRKEDLRMRNRIVKPDVVVYATGYTQQFDFLSKEYPVPATVRCRDVFDPEDPSVAFIGFVRPGVGAIPPIAEMQAQLWTLILRDQIPAPLSTPHYYLLVKENARIKYGVDYSSYVSTLARDMGTAPPLGQLWWEHGLKVTLIYCFGAAFPTFYRLLGPYRHPDARRIVETEIYDTIQRRGVVGNLMMGLIPMIFYAWINLVALVLEKVWNVVNAVTRPFSPRRSKGMAQQYGTNKARRFQSDFEPLATPVAAVPIAQKGKAGHQQQAGKGRMLRLFALFAAVLAVVSPGVEANTEIRNFGPVLCRADEYGHLAARAADQLSANWPILRPTSKPSLFTVHPTASSTLLDSKSGAWLVLDLASSSFTLPTPRQAGMYADLNPRDRYVRQWIDSIAWYFAKRFTLRASVAAHLALDVELDVVGPEEVLRMGGVEWRAELVDTVKVDRERGGKTQVPNHAVVTSIVPKETGAPNKKDRVVFEQPDRVEVPAEILANDTIRMTKDPSDVPRFPCPKLYLHLVVRKIGVAIPPADVEREDSPLFWLAEKVFGSLATDSKTGDGEGERTAPIHLTLERLYLGAVPATALSMALPMAMMVVVGWWGVRPLLDGMLPKMGKGGKDE</sequence>
<keyword evidence="5" id="KW-0812">Transmembrane</keyword>
<comment type="similarity">
    <text evidence="1">Belongs to the FMO family.</text>
</comment>
<dbReference type="GO" id="GO:0004499">
    <property type="term" value="F:N,N-dimethylaniline monooxygenase activity"/>
    <property type="evidence" value="ECO:0007669"/>
    <property type="project" value="InterPro"/>
</dbReference>
<dbReference type="eggNOG" id="KOG1399">
    <property type="taxonomic scope" value="Eukaryota"/>
</dbReference>
<feature type="transmembrane region" description="Helical" evidence="5">
    <location>
        <begin position="967"/>
        <end position="994"/>
    </location>
</feature>
<dbReference type="OMA" id="IFYAWIN"/>
<keyword evidence="5" id="KW-1133">Transmembrane helix</keyword>
<organism evidence="6 7">
    <name type="scientific">Kalmanozyma brasiliensis (strain GHG001)</name>
    <name type="common">Yeast</name>
    <name type="synonym">Pseudozyma brasiliensis</name>
    <dbReference type="NCBI Taxonomy" id="1365824"/>
    <lineage>
        <taxon>Eukaryota</taxon>
        <taxon>Fungi</taxon>
        <taxon>Dikarya</taxon>
        <taxon>Basidiomycota</taxon>
        <taxon>Ustilaginomycotina</taxon>
        <taxon>Ustilaginomycetes</taxon>
        <taxon>Ustilaginales</taxon>
        <taxon>Ustilaginaceae</taxon>
        <taxon>Kalmanozyma</taxon>
    </lineage>
</organism>
<name>V5EVA0_KALBG</name>